<evidence type="ECO:0000313" key="2">
    <source>
        <dbReference type="Proteomes" id="UP000765509"/>
    </source>
</evidence>
<protein>
    <submittedName>
        <fullName evidence="1">Uncharacterized protein</fullName>
    </submittedName>
</protein>
<comment type="caution">
    <text evidence="1">The sequence shown here is derived from an EMBL/GenBank/DDBJ whole genome shotgun (WGS) entry which is preliminary data.</text>
</comment>
<reference evidence="1" key="1">
    <citation type="submission" date="2021-03" db="EMBL/GenBank/DDBJ databases">
        <title>Draft genome sequence of rust myrtle Austropuccinia psidii MF-1, a brazilian biotype.</title>
        <authorList>
            <person name="Quecine M.C."/>
            <person name="Pachon D.M.R."/>
            <person name="Bonatelli M.L."/>
            <person name="Correr F.H."/>
            <person name="Franceschini L.M."/>
            <person name="Leite T.F."/>
            <person name="Margarido G.R.A."/>
            <person name="Almeida C.A."/>
            <person name="Ferrarezi J.A."/>
            <person name="Labate C.A."/>
        </authorList>
    </citation>
    <scope>NUCLEOTIDE SEQUENCE</scope>
    <source>
        <strain evidence="1">MF-1</strain>
    </source>
</reference>
<dbReference type="EMBL" id="AVOT02000969">
    <property type="protein sequence ID" value="MBW0465179.1"/>
    <property type="molecule type" value="Genomic_DNA"/>
</dbReference>
<accession>A0A9Q3BGM5</accession>
<gene>
    <name evidence="1" type="ORF">O181_004894</name>
</gene>
<keyword evidence="2" id="KW-1185">Reference proteome</keyword>
<dbReference type="InterPro" id="IPR043502">
    <property type="entry name" value="DNA/RNA_pol_sf"/>
</dbReference>
<dbReference type="SUPFAM" id="SSF56672">
    <property type="entry name" value="DNA/RNA polymerases"/>
    <property type="match status" value="1"/>
</dbReference>
<dbReference type="AlphaFoldDB" id="A0A9Q3BGM5"/>
<name>A0A9Q3BGM5_9BASI</name>
<dbReference type="Gene3D" id="3.10.10.10">
    <property type="entry name" value="HIV Type 1 Reverse Transcriptase, subunit A, domain 1"/>
    <property type="match status" value="1"/>
</dbReference>
<evidence type="ECO:0000313" key="1">
    <source>
        <dbReference type="EMBL" id="MBW0465179.1"/>
    </source>
</evidence>
<sequence>MLRRPSYAESLETRKEIEKHINELPDIDVIRKIVHNEIVKITIHVLITWHDGKPGLCGDLRALIDCTKADRYPYTKDTLFPRQSGKIQIYNQNGLYERLSPEWI</sequence>
<organism evidence="1 2">
    <name type="scientific">Austropuccinia psidii MF-1</name>
    <dbReference type="NCBI Taxonomy" id="1389203"/>
    <lineage>
        <taxon>Eukaryota</taxon>
        <taxon>Fungi</taxon>
        <taxon>Dikarya</taxon>
        <taxon>Basidiomycota</taxon>
        <taxon>Pucciniomycotina</taxon>
        <taxon>Pucciniomycetes</taxon>
        <taxon>Pucciniales</taxon>
        <taxon>Sphaerophragmiaceae</taxon>
        <taxon>Austropuccinia</taxon>
    </lineage>
</organism>
<dbReference type="OrthoDB" id="6776860at2759"/>
<dbReference type="Proteomes" id="UP000765509">
    <property type="component" value="Unassembled WGS sequence"/>
</dbReference>
<proteinExistence type="predicted"/>